<dbReference type="OrthoDB" id="333393at2"/>
<sequence length="271" mass="30672">MPLTISHRRPGELTPAEVAYMRQLYEAEYVDDAEPFASRFASFERIALFHDRGWMGHEPRIVGFALPKFAQLRAPSGPFTAIGLGLTIVEAPYRNRGLIQRLICALMAEARLRAPLDPIYVWALAATFRPYLIFARNLRDYHPRPERELDPDRAAIMTAIGRHHFGEDFDPELGCVRDRAWVLREPAHRVEGAHPDIAFYDQRRWLAPDITGVVVLAPGNLDNLGHWLGRALTRLWSRGRARGSAAASNTPSGRGRGAGRAWRRPRREQGI</sequence>
<feature type="region of interest" description="Disordered" evidence="1">
    <location>
        <begin position="241"/>
        <end position="271"/>
    </location>
</feature>
<dbReference type="AlphaFoldDB" id="A6GH86"/>
<comment type="caution">
    <text evidence="2">The sequence shown here is derived from an EMBL/GenBank/DDBJ whole genome shotgun (WGS) entry which is preliminary data.</text>
</comment>
<dbReference type="SUPFAM" id="SSF55729">
    <property type="entry name" value="Acyl-CoA N-acyltransferases (Nat)"/>
    <property type="match status" value="1"/>
</dbReference>
<dbReference type="Gene3D" id="3.40.630.30">
    <property type="match status" value="1"/>
</dbReference>
<reference evidence="2 3" key="1">
    <citation type="submission" date="2007-06" db="EMBL/GenBank/DDBJ databases">
        <authorList>
            <person name="Shimkets L."/>
            <person name="Ferriera S."/>
            <person name="Johnson J."/>
            <person name="Kravitz S."/>
            <person name="Beeson K."/>
            <person name="Sutton G."/>
            <person name="Rogers Y.-H."/>
            <person name="Friedman R."/>
            <person name="Frazier M."/>
            <person name="Venter J.C."/>
        </authorList>
    </citation>
    <scope>NUCLEOTIDE SEQUENCE [LARGE SCALE GENOMIC DNA]</scope>
    <source>
        <strain evidence="2 3">SIR-1</strain>
    </source>
</reference>
<organism evidence="2 3">
    <name type="scientific">Plesiocystis pacifica SIR-1</name>
    <dbReference type="NCBI Taxonomy" id="391625"/>
    <lineage>
        <taxon>Bacteria</taxon>
        <taxon>Pseudomonadati</taxon>
        <taxon>Myxococcota</taxon>
        <taxon>Polyangia</taxon>
        <taxon>Nannocystales</taxon>
        <taxon>Nannocystaceae</taxon>
        <taxon>Plesiocystis</taxon>
    </lineage>
</organism>
<dbReference type="EMBL" id="ABCS01000116">
    <property type="protein sequence ID" value="EDM74755.1"/>
    <property type="molecule type" value="Genomic_DNA"/>
</dbReference>
<dbReference type="InterPro" id="IPR016181">
    <property type="entry name" value="Acyl_CoA_acyltransferase"/>
</dbReference>
<evidence type="ECO:0000313" key="2">
    <source>
        <dbReference type="EMBL" id="EDM74755.1"/>
    </source>
</evidence>
<accession>A6GH86</accession>
<evidence type="ECO:0000256" key="1">
    <source>
        <dbReference type="SAM" id="MobiDB-lite"/>
    </source>
</evidence>
<proteinExistence type="predicted"/>
<dbReference type="Proteomes" id="UP000005801">
    <property type="component" value="Unassembled WGS sequence"/>
</dbReference>
<protein>
    <submittedName>
        <fullName evidence="2">Uncharacterized protein</fullName>
    </submittedName>
</protein>
<gene>
    <name evidence="2" type="ORF">PPSIR1_15590</name>
</gene>
<evidence type="ECO:0000313" key="3">
    <source>
        <dbReference type="Proteomes" id="UP000005801"/>
    </source>
</evidence>
<dbReference type="STRING" id="391625.PPSIR1_15590"/>
<dbReference type="RefSeq" id="WP_006976073.1">
    <property type="nucleotide sequence ID" value="NZ_ABCS01000116.1"/>
</dbReference>
<feature type="compositionally biased region" description="Basic residues" evidence="1">
    <location>
        <begin position="261"/>
        <end position="271"/>
    </location>
</feature>
<keyword evidence="3" id="KW-1185">Reference proteome</keyword>
<name>A6GH86_9BACT</name>